<keyword evidence="5" id="KW-1185">Reference proteome</keyword>
<evidence type="ECO:0000259" key="1">
    <source>
        <dbReference type="Pfam" id="PF04773"/>
    </source>
</evidence>
<feature type="domain" description="FecR N-terminal" evidence="2">
    <location>
        <begin position="14"/>
        <end position="61"/>
    </location>
</feature>
<dbReference type="PIRSF" id="PIRSF018266">
    <property type="entry name" value="FecR"/>
    <property type="match status" value="1"/>
</dbReference>
<dbReference type="PANTHER" id="PTHR30273:SF2">
    <property type="entry name" value="PROTEIN FECR"/>
    <property type="match status" value="1"/>
</dbReference>
<evidence type="ECO:0000313" key="4">
    <source>
        <dbReference type="EMBL" id="RZT89570.1"/>
    </source>
</evidence>
<sequence>MATCEREELAAIREAAAAWVVRLADELEETGEGDAGGEAQRDFQAWLRADPRHQETFRQIRLMWDALEQPLPRAAPARRPLLLGAASLLGLCLLFLGHGQHWLADERSGIGEVRQLTLTDGSRLTLDSGSAVDLDFSGTERRVRLLAGRVLAQVAHDPAGRPFRVVSEEGTAQALGTRYVVDRSGDGTLVSVIESSVAVRAARGGASVTLGPGQALRLGPGGTAEPLAAAPAADSWERHRLIFDNAPLDEVLAQLNRYFPGHLHAGGDDLARLRFTGALPADDVDKALRLLAEVLPLRVERHSRWLIRVRT</sequence>
<comment type="caution">
    <text evidence="4">The sequence shown here is derived from an EMBL/GenBank/DDBJ whole genome shotgun (WGS) entry which is preliminary data.</text>
</comment>
<dbReference type="InterPro" id="IPR006860">
    <property type="entry name" value="FecR"/>
</dbReference>
<dbReference type="Gene3D" id="3.55.50.30">
    <property type="match status" value="1"/>
</dbReference>
<dbReference type="InterPro" id="IPR032623">
    <property type="entry name" value="FecR_N"/>
</dbReference>
<dbReference type="PANTHER" id="PTHR30273">
    <property type="entry name" value="PERIPLASMIC SIGNAL SENSOR AND SIGMA FACTOR ACTIVATOR FECR-RELATED"/>
    <property type="match status" value="1"/>
</dbReference>
<dbReference type="Proteomes" id="UP000292136">
    <property type="component" value="Unassembled WGS sequence"/>
</dbReference>
<dbReference type="Pfam" id="PF04773">
    <property type="entry name" value="FecR"/>
    <property type="match status" value="1"/>
</dbReference>
<dbReference type="RefSeq" id="WP_130458298.1">
    <property type="nucleotide sequence ID" value="NZ_SHKM01000001.1"/>
</dbReference>
<evidence type="ECO:0000259" key="3">
    <source>
        <dbReference type="Pfam" id="PF16344"/>
    </source>
</evidence>
<reference evidence="4 5" key="1">
    <citation type="submission" date="2019-02" db="EMBL/GenBank/DDBJ databases">
        <title>Genomic Encyclopedia of Type Strains, Phase IV (KMG-IV): sequencing the most valuable type-strain genomes for metagenomic binning, comparative biology and taxonomic classification.</title>
        <authorList>
            <person name="Goeker M."/>
        </authorList>
    </citation>
    <scope>NUCLEOTIDE SEQUENCE [LARGE SCALE GENOMIC DNA]</scope>
    <source>
        <strain evidence="4 5">DSM 21223</strain>
    </source>
</reference>
<gene>
    <name evidence="4" type="ORF">EV678_0360</name>
</gene>
<dbReference type="InterPro" id="IPR012373">
    <property type="entry name" value="Ferrdict_sens_TM"/>
</dbReference>
<organism evidence="4 5">
    <name type="scientific">Azospira oryzae</name>
    <dbReference type="NCBI Taxonomy" id="146939"/>
    <lineage>
        <taxon>Bacteria</taxon>
        <taxon>Pseudomonadati</taxon>
        <taxon>Pseudomonadota</taxon>
        <taxon>Betaproteobacteria</taxon>
        <taxon>Rhodocyclales</taxon>
        <taxon>Rhodocyclaceae</taxon>
        <taxon>Azospira</taxon>
    </lineage>
</organism>
<name>A0ABY0IPR8_9RHOO</name>
<proteinExistence type="predicted"/>
<dbReference type="InterPro" id="IPR032508">
    <property type="entry name" value="FecR_C"/>
</dbReference>
<dbReference type="EMBL" id="SHKM01000001">
    <property type="protein sequence ID" value="RZT89570.1"/>
    <property type="molecule type" value="Genomic_DNA"/>
</dbReference>
<evidence type="ECO:0000313" key="5">
    <source>
        <dbReference type="Proteomes" id="UP000292136"/>
    </source>
</evidence>
<dbReference type="Pfam" id="PF16220">
    <property type="entry name" value="DUF4880"/>
    <property type="match status" value="1"/>
</dbReference>
<feature type="domain" description="Protein FecR C-terminal" evidence="3">
    <location>
        <begin position="240"/>
        <end position="300"/>
    </location>
</feature>
<accession>A0ABY0IPR8</accession>
<dbReference type="Gene3D" id="2.60.120.1440">
    <property type="match status" value="1"/>
</dbReference>
<evidence type="ECO:0000259" key="2">
    <source>
        <dbReference type="Pfam" id="PF16220"/>
    </source>
</evidence>
<dbReference type="Pfam" id="PF16344">
    <property type="entry name" value="FecR_C"/>
    <property type="match status" value="1"/>
</dbReference>
<protein>
    <submittedName>
        <fullName evidence="4">FecR family protein</fullName>
    </submittedName>
</protein>
<feature type="domain" description="FecR protein" evidence="1">
    <location>
        <begin position="107"/>
        <end position="197"/>
    </location>
</feature>